<dbReference type="OrthoDB" id="9779623at2"/>
<accession>A0A1X6Z195</accession>
<dbReference type="Proteomes" id="UP000193207">
    <property type="component" value="Unassembled WGS sequence"/>
</dbReference>
<dbReference type="SUPFAM" id="SSF51735">
    <property type="entry name" value="NAD(P)-binding Rossmann-fold domains"/>
    <property type="match status" value="1"/>
</dbReference>
<dbReference type="InterPro" id="IPR020904">
    <property type="entry name" value="Sc_DH/Rdtase_CS"/>
</dbReference>
<evidence type="ECO:0000313" key="3">
    <source>
        <dbReference type="EMBL" id="SLN35613.1"/>
    </source>
</evidence>
<dbReference type="EMBL" id="FWFU01000002">
    <property type="protein sequence ID" value="SLN35613.1"/>
    <property type="molecule type" value="Genomic_DNA"/>
</dbReference>
<dbReference type="RefSeq" id="WP_085817405.1">
    <property type="nucleotide sequence ID" value="NZ_FWFU01000002.1"/>
</dbReference>
<keyword evidence="4" id="KW-1185">Reference proteome</keyword>
<protein>
    <submittedName>
        <fullName evidence="3">3-oxoacyl-[acyl-carrier-protein] reductase FabG</fullName>
        <ecNumber evidence="3">1.1.1.100</ecNumber>
    </submittedName>
</protein>
<dbReference type="Pfam" id="PF13561">
    <property type="entry name" value="adh_short_C2"/>
    <property type="match status" value="1"/>
</dbReference>
<reference evidence="3 4" key="1">
    <citation type="submission" date="2017-03" db="EMBL/GenBank/DDBJ databases">
        <authorList>
            <person name="Afonso C.L."/>
            <person name="Miller P.J."/>
            <person name="Scott M.A."/>
            <person name="Spackman E."/>
            <person name="Goraichik I."/>
            <person name="Dimitrov K.M."/>
            <person name="Suarez D.L."/>
            <person name="Swayne D.E."/>
        </authorList>
    </citation>
    <scope>NUCLEOTIDE SEQUENCE [LARGE SCALE GENOMIC DNA]</scope>
    <source>
        <strain evidence="3 4">CECT 8110</strain>
    </source>
</reference>
<evidence type="ECO:0000313" key="4">
    <source>
        <dbReference type="Proteomes" id="UP000193207"/>
    </source>
</evidence>
<proteinExistence type="inferred from homology"/>
<dbReference type="InterPro" id="IPR036291">
    <property type="entry name" value="NAD(P)-bd_dom_sf"/>
</dbReference>
<dbReference type="EC" id="1.1.1.100" evidence="3"/>
<dbReference type="AlphaFoldDB" id="A0A1X6Z195"/>
<keyword evidence="2 3" id="KW-0560">Oxidoreductase</keyword>
<evidence type="ECO:0000256" key="2">
    <source>
        <dbReference type="ARBA" id="ARBA00023002"/>
    </source>
</evidence>
<sequence>MSAHGPIAVISGVASGIGLAVARRFLSDGWRVVGLDRDDPPEGTLALCSMVLADLAQPEGIAQAEAALAEFAPIAFVHAAGVMRADNADTDADAGRALWTLHVAAANRLARSLMPRMPDGRGRVVLLSSRAAQGRAGRGYYAASKAALDGLARSLAAEHVARGLTVNVVAPAATDTPQLRDPARADAPPRALPIGRLIRPDEVAATVAFLASDAAGAITGQTIYQCGGASLAAALDQPGAKSEEREQR</sequence>
<dbReference type="PROSITE" id="PS00061">
    <property type="entry name" value="ADH_SHORT"/>
    <property type="match status" value="1"/>
</dbReference>
<dbReference type="Gene3D" id="3.40.50.720">
    <property type="entry name" value="NAD(P)-binding Rossmann-like Domain"/>
    <property type="match status" value="1"/>
</dbReference>
<organism evidence="3 4">
    <name type="scientific">Roseovarius halotolerans</name>
    <dbReference type="NCBI Taxonomy" id="505353"/>
    <lineage>
        <taxon>Bacteria</taxon>
        <taxon>Pseudomonadati</taxon>
        <taxon>Pseudomonadota</taxon>
        <taxon>Alphaproteobacteria</taxon>
        <taxon>Rhodobacterales</taxon>
        <taxon>Roseobacteraceae</taxon>
        <taxon>Roseovarius</taxon>
    </lineage>
</organism>
<dbReference type="PANTHER" id="PTHR43477:SF1">
    <property type="entry name" value="DIHYDROANTICAPSIN 7-DEHYDROGENASE"/>
    <property type="match status" value="1"/>
</dbReference>
<dbReference type="PRINTS" id="PR00081">
    <property type="entry name" value="GDHRDH"/>
</dbReference>
<dbReference type="InterPro" id="IPR051122">
    <property type="entry name" value="SDR_DHRS6-like"/>
</dbReference>
<dbReference type="InterPro" id="IPR002347">
    <property type="entry name" value="SDR_fam"/>
</dbReference>
<name>A0A1X6Z195_9RHOB</name>
<dbReference type="PANTHER" id="PTHR43477">
    <property type="entry name" value="DIHYDROANTICAPSIN 7-DEHYDROGENASE"/>
    <property type="match status" value="1"/>
</dbReference>
<evidence type="ECO:0000256" key="1">
    <source>
        <dbReference type="ARBA" id="ARBA00006484"/>
    </source>
</evidence>
<dbReference type="GO" id="GO:0004316">
    <property type="term" value="F:3-oxoacyl-[acyl-carrier-protein] reductase (NADPH) activity"/>
    <property type="evidence" value="ECO:0007669"/>
    <property type="project" value="UniProtKB-EC"/>
</dbReference>
<gene>
    <name evidence="3" type="primary">fabG_5</name>
    <name evidence="3" type="ORF">ROH8110_01797</name>
</gene>
<comment type="similarity">
    <text evidence="1">Belongs to the short-chain dehydrogenases/reductases (SDR) family.</text>
</comment>
<dbReference type="CDD" id="cd05233">
    <property type="entry name" value="SDR_c"/>
    <property type="match status" value="1"/>
</dbReference>